<dbReference type="RefSeq" id="WP_091477584.1">
    <property type="nucleotide sequence ID" value="NZ_FOJT01000006.1"/>
</dbReference>
<dbReference type="InterPro" id="IPR012337">
    <property type="entry name" value="RNaseH-like_sf"/>
</dbReference>
<sequence>MLDWLKNIGKDYPEFWKNYVLQFETPTARKVALYLETTGINSVKDRIISIGAIAIENNQIRIENCLEIELNKADILEGKDLSYQEVQAIEALINFIGNATLVGHRIHYDIEIINEYLSKIQSGRLKNDLFDVEVMHSKIIDQNSKQFSLVELLSLYKIDSPHIATSANISFSIAMLFLKLKSRLKME</sequence>
<keyword evidence="2" id="KW-1185">Reference proteome</keyword>
<dbReference type="Proteomes" id="UP000199604">
    <property type="component" value="Unassembled WGS sequence"/>
</dbReference>
<proteinExistence type="predicted"/>
<gene>
    <name evidence="1" type="ORF">SAMN05660845_2450</name>
</gene>
<dbReference type="CDD" id="cd06127">
    <property type="entry name" value="DEDDh"/>
    <property type="match status" value="1"/>
</dbReference>
<evidence type="ECO:0000313" key="1">
    <source>
        <dbReference type="EMBL" id="SFB29297.1"/>
    </source>
</evidence>
<accession>A0A1I0ZUR3</accession>
<dbReference type="GO" id="GO:0003676">
    <property type="term" value="F:nucleic acid binding"/>
    <property type="evidence" value="ECO:0007669"/>
    <property type="project" value="InterPro"/>
</dbReference>
<organism evidence="1 2">
    <name type="scientific">Flavobacterium swingsii</name>
    <dbReference type="NCBI Taxonomy" id="498292"/>
    <lineage>
        <taxon>Bacteria</taxon>
        <taxon>Pseudomonadati</taxon>
        <taxon>Bacteroidota</taxon>
        <taxon>Flavobacteriia</taxon>
        <taxon>Flavobacteriales</taxon>
        <taxon>Flavobacteriaceae</taxon>
        <taxon>Flavobacterium</taxon>
    </lineage>
</organism>
<dbReference type="SUPFAM" id="SSF53098">
    <property type="entry name" value="Ribonuclease H-like"/>
    <property type="match status" value="1"/>
</dbReference>
<dbReference type="OrthoDB" id="9803913at2"/>
<protein>
    <submittedName>
        <fullName evidence="1">DNA polymerase-3 subunit epsilon</fullName>
    </submittedName>
</protein>
<dbReference type="EMBL" id="FOJT01000006">
    <property type="protein sequence ID" value="SFB29297.1"/>
    <property type="molecule type" value="Genomic_DNA"/>
</dbReference>
<evidence type="ECO:0000313" key="2">
    <source>
        <dbReference type="Proteomes" id="UP000199604"/>
    </source>
</evidence>
<name>A0A1I0ZUR3_9FLAO</name>
<dbReference type="AlphaFoldDB" id="A0A1I0ZUR3"/>
<reference evidence="2" key="1">
    <citation type="submission" date="2016-10" db="EMBL/GenBank/DDBJ databases">
        <authorList>
            <person name="Varghese N."/>
            <person name="Submissions S."/>
        </authorList>
    </citation>
    <scope>NUCLEOTIDE SEQUENCE [LARGE SCALE GENOMIC DNA]</scope>
    <source>
        <strain evidence="2">DSM 21789</strain>
    </source>
</reference>
<dbReference type="Gene3D" id="3.30.420.10">
    <property type="entry name" value="Ribonuclease H-like superfamily/Ribonuclease H"/>
    <property type="match status" value="1"/>
</dbReference>
<dbReference type="InterPro" id="IPR036397">
    <property type="entry name" value="RNaseH_sf"/>
</dbReference>
<dbReference type="STRING" id="498292.SAMN05660845_2450"/>